<dbReference type="EMBL" id="CAJNOR010002107">
    <property type="protein sequence ID" value="CAF1248742.1"/>
    <property type="molecule type" value="Genomic_DNA"/>
</dbReference>
<name>A0A814A842_ADIRI</name>
<feature type="region of interest" description="Disordered" evidence="1">
    <location>
        <begin position="1"/>
        <end position="27"/>
    </location>
</feature>
<evidence type="ECO:0000313" key="2">
    <source>
        <dbReference type="EMBL" id="CAF0908223.1"/>
    </source>
</evidence>
<gene>
    <name evidence="2" type="ORF">EDS130_LOCUS10132</name>
    <name evidence="3" type="ORF">XAT740_LOCUS26138</name>
</gene>
<sequence>MSTHTEEKQNEKFLKTDKHQAKHNLTKEEIRRQRFIKGLKKDIEICLRQSLRESRFDSSLYKSPPKKRSQTTNRRSKVDSTVAPSKKNRQRSMEHFQRGELQRLNADVETILTGPVIKTFYTEFLEKTAQQQHSKTSPRINIR</sequence>
<dbReference type="AlphaFoldDB" id="A0A814A842"/>
<dbReference type="OrthoDB" id="10018117at2759"/>
<comment type="caution">
    <text evidence="2">The sequence shown here is derived from an EMBL/GenBank/DDBJ whole genome shotgun (WGS) entry which is preliminary data.</text>
</comment>
<dbReference type="EMBL" id="CAJNOJ010000035">
    <property type="protein sequence ID" value="CAF0908223.1"/>
    <property type="molecule type" value="Genomic_DNA"/>
</dbReference>
<keyword evidence="4" id="KW-1185">Reference proteome</keyword>
<reference evidence="2" key="1">
    <citation type="submission" date="2021-02" db="EMBL/GenBank/DDBJ databases">
        <authorList>
            <person name="Nowell W R."/>
        </authorList>
    </citation>
    <scope>NUCLEOTIDE SEQUENCE</scope>
</reference>
<evidence type="ECO:0000313" key="3">
    <source>
        <dbReference type="EMBL" id="CAF1248742.1"/>
    </source>
</evidence>
<protein>
    <submittedName>
        <fullName evidence="2">Uncharacterized protein</fullName>
    </submittedName>
</protein>
<accession>A0A814A842</accession>
<organism evidence="2 5">
    <name type="scientific">Adineta ricciae</name>
    <name type="common">Rotifer</name>
    <dbReference type="NCBI Taxonomy" id="249248"/>
    <lineage>
        <taxon>Eukaryota</taxon>
        <taxon>Metazoa</taxon>
        <taxon>Spiralia</taxon>
        <taxon>Gnathifera</taxon>
        <taxon>Rotifera</taxon>
        <taxon>Eurotatoria</taxon>
        <taxon>Bdelloidea</taxon>
        <taxon>Adinetida</taxon>
        <taxon>Adinetidae</taxon>
        <taxon>Adineta</taxon>
    </lineage>
</organism>
<evidence type="ECO:0000313" key="5">
    <source>
        <dbReference type="Proteomes" id="UP000663852"/>
    </source>
</evidence>
<feature type="region of interest" description="Disordered" evidence="1">
    <location>
        <begin position="56"/>
        <end position="98"/>
    </location>
</feature>
<evidence type="ECO:0000256" key="1">
    <source>
        <dbReference type="SAM" id="MobiDB-lite"/>
    </source>
</evidence>
<dbReference type="Proteomes" id="UP000663852">
    <property type="component" value="Unassembled WGS sequence"/>
</dbReference>
<evidence type="ECO:0000313" key="4">
    <source>
        <dbReference type="Proteomes" id="UP000663828"/>
    </source>
</evidence>
<dbReference type="Proteomes" id="UP000663828">
    <property type="component" value="Unassembled WGS sequence"/>
</dbReference>
<proteinExistence type="predicted"/>